<evidence type="ECO:0000313" key="2">
    <source>
        <dbReference type="Proteomes" id="UP001196980"/>
    </source>
</evidence>
<dbReference type="RefSeq" id="WP_218254398.1">
    <property type="nucleotide sequence ID" value="NZ_JABXWD010000807.1"/>
</dbReference>
<feature type="non-terminal residue" evidence="1">
    <location>
        <position position="221"/>
    </location>
</feature>
<comment type="caution">
    <text evidence="1">The sequence shown here is derived from an EMBL/GenBank/DDBJ whole genome shotgun (WGS) entry which is preliminary data.</text>
</comment>
<name>A0ABS6S4J6_9BACT</name>
<keyword evidence="2" id="KW-1185">Reference proteome</keyword>
<gene>
    <name evidence="1" type="ORF">HWQ67_19640</name>
</gene>
<reference evidence="1 2" key="1">
    <citation type="journal article" date="2020" name="J Geophys Res Biogeosci">
        <title>Magnetotaxis as an Adaptation to Enable Bacterial Shuttling of Microbial Sulfur and Sulfur Cycling Across Aquatic Oxic#Anoxic Interfaces.</title>
        <authorList>
            <person name="Li J."/>
            <person name="Liu P."/>
            <person name="Wang J."/>
            <person name="Roberts A.P."/>
            <person name="Pan Y."/>
        </authorList>
    </citation>
    <scope>NUCLEOTIDE SEQUENCE [LARGE SCALE GENOMIC DNA]</scope>
    <source>
        <strain evidence="1 2">MYR-1_YQ</strain>
    </source>
</reference>
<protein>
    <submittedName>
        <fullName evidence="1">Uncharacterized protein</fullName>
    </submittedName>
</protein>
<proteinExistence type="predicted"/>
<sequence length="221" mass="25691">MDHVHGLRYSKYGVMECNVALGFPRVLPYIEFEVIVLHYSLFGSGFSFFYDYIDPRWFDYVKDSKAYKVGYFQDDYQYIPERLMFMGLVGIDRAYSLLQPDGIAEVFGAVANKVTTTLTGYVSETMKYKAEKYAKPAHKRMIDVGYRTRKQPIWRGLGGQDKENLAYGWLLRTRGLRNDVMCCEEGRLYGDDWWRFVGDCRFMLGTEAGASLVDLQNEARR</sequence>
<dbReference type="EMBL" id="JABXWD010000807">
    <property type="protein sequence ID" value="MBV6343785.1"/>
    <property type="molecule type" value="Genomic_DNA"/>
</dbReference>
<accession>A0ABS6S4J6</accession>
<organism evidence="1 2">
    <name type="scientific">Candidatus Magnetobacterium casense</name>
    <dbReference type="NCBI Taxonomy" id="1455061"/>
    <lineage>
        <taxon>Bacteria</taxon>
        <taxon>Pseudomonadati</taxon>
        <taxon>Nitrospirota</taxon>
        <taxon>Thermodesulfovibrionia</taxon>
        <taxon>Thermodesulfovibrionales</taxon>
        <taxon>Candidatus Magnetobacteriaceae</taxon>
        <taxon>Candidatus Magnetobacterium</taxon>
    </lineage>
</organism>
<dbReference type="Proteomes" id="UP001196980">
    <property type="component" value="Unassembled WGS sequence"/>
</dbReference>
<evidence type="ECO:0000313" key="1">
    <source>
        <dbReference type="EMBL" id="MBV6343785.1"/>
    </source>
</evidence>